<dbReference type="Proteomes" id="UP000241890">
    <property type="component" value="Unassembled WGS sequence"/>
</dbReference>
<dbReference type="Pfam" id="PF25085">
    <property type="entry name" value="DUF7802"/>
    <property type="match status" value="1"/>
</dbReference>
<feature type="transmembrane region" description="Helical" evidence="1">
    <location>
        <begin position="111"/>
        <end position="134"/>
    </location>
</feature>
<dbReference type="PANTHER" id="PTHR35982">
    <property type="entry name" value="AGAP005361-PA"/>
    <property type="match status" value="1"/>
</dbReference>
<sequence length="301" mass="32545">MSGTNEKLLARNASEAYFALDVIIPRTRRTRAGTRVSPSSPCALAKQARAMGSVASKDGKGAVELPWRAFKSPREQAKVLPTFLACESIFGVLAAASLAHAKRTGNVQLWFYGWMCGTANDALFMLLPFVDNFWHAQACVMLTPRLPLYIPGVYAVFTYASIAAARKFNLPYLQEAALAGLLSHLVPRQENAPIGSSTWVLTYCAAHAVLSRWVNDAGASLERSVAVWLGQRSGVLVEKLNTVLRALDRMHSVIVSSPSLIKIAFCGLAGTPLFMALMGVFQVISFDKLGIPGQRTDSGQA</sequence>
<keyword evidence="1" id="KW-1133">Transmembrane helix</keyword>
<proteinExistence type="predicted"/>
<comment type="caution">
    <text evidence="3">The sequence shown here is derived from an EMBL/GenBank/DDBJ whole genome shotgun (WGS) entry which is preliminary data.</text>
</comment>
<reference evidence="3 4" key="1">
    <citation type="submission" date="2017-12" db="EMBL/GenBank/DDBJ databases">
        <title>Sequencing, de novo assembly and annotation of complete genome of a new Thraustochytrid species, strain FCC1311.</title>
        <authorList>
            <person name="Sedici K."/>
            <person name="Godart F."/>
            <person name="Aiese Cigliano R."/>
            <person name="Sanseverino W."/>
            <person name="Barakat M."/>
            <person name="Ortet P."/>
            <person name="Marechal E."/>
            <person name="Cagnac O."/>
            <person name="Amato A."/>
        </authorList>
    </citation>
    <scope>NUCLEOTIDE SEQUENCE [LARGE SCALE GENOMIC DNA]</scope>
</reference>
<feature type="transmembrane region" description="Helical" evidence="1">
    <location>
        <begin position="260"/>
        <end position="281"/>
    </location>
</feature>
<name>A0A2R5G7Z9_9STRA</name>
<dbReference type="OrthoDB" id="188749at2759"/>
<feature type="transmembrane region" description="Helical" evidence="1">
    <location>
        <begin position="146"/>
        <end position="165"/>
    </location>
</feature>
<dbReference type="EMBL" id="BEYU01000016">
    <property type="protein sequence ID" value="GBG25918.1"/>
    <property type="molecule type" value="Genomic_DNA"/>
</dbReference>
<keyword evidence="1" id="KW-0812">Transmembrane</keyword>
<feature type="transmembrane region" description="Helical" evidence="1">
    <location>
        <begin position="79"/>
        <end position="99"/>
    </location>
</feature>
<dbReference type="InParanoid" id="A0A2R5G7Z9"/>
<keyword evidence="1" id="KW-0472">Membrane</keyword>
<evidence type="ECO:0000259" key="2">
    <source>
        <dbReference type="Pfam" id="PF25085"/>
    </source>
</evidence>
<dbReference type="InterPro" id="IPR056704">
    <property type="entry name" value="DUF7802"/>
</dbReference>
<keyword evidence="4" id="KW-1185">Reference proteome</keyword>
<dbReference type="PANTHER" id="PTHR35982:SF1">
    <property type="entry name" value="SPIROCYCLASE, AVEC FAMILY"/>
    <property type="match status" value="1"/>
</dbReference>
<gene>
    <name evidence="3" type="ORF">FCC1311_021372</name>
</gene>
<evidence type="ECO:0000313" key="3">
    <source>
        <dbReference type="EMBL" id="GBG25918.1"/>
    </source>
</evidence>
<dbReference type="AlphaFoldDB" id="A0A2R5G7Z9"/>
<evidence type="ECO:0000256" key="1">
    <source>
        <dbReference type="SAM" id="Phobius"/>
    </source>
</evidence>
<evidence type="ECO:0000313" key="4">
    <source>
        <dbReference type="Proteomes" id="UP000241890"/>
    </source>
</evidence>
<protein>
    <recommendedName>
        <fullName evidence="2">DUF7802 domain-containing protein</fullName>
    </recommendedName>
</protein>
<accession>A0A2R5G7Z9</accession>
<feature type="domain" description="DUF7802" evidence="2">
    <location>
        <begin position="71"/>
        <end position="185"/>
    </location>
</feature>
<organism evidence="3 4">
    <name type="scientific">Hondaea fermentalgiana</name>
    <dbReference type="NCBI Taxonomy" id="2315210"/>
    <lineage>
        <taxon>Eukaryota</taxon>
        <taxon>Sar</taxon>
        <taxon>Stramenopiles</taxon>
        <taxon>Bigyra</taxon>
        <taxon>Labyrinthulomycetes</taxon>
        <taxon>Thraustochytrida</taxon>
        <taxon>Thraustochytriidae</taxon>
        <taxon>Hondaea</taxon>
    </lineage>
</organism>